<evidence type="ECO:0000313" key="1">
    <source>
        <dbReference type="EMBL" id="PKK63804.1"/>
    </source>
</evidence>
<evidence type="ECO:0000313" key="2">
    <source>
        <dbReference type="Proteomes" id="UP000233469"/>
    </source>
</evidence>
<protein>
    <submittedName>
        <fullName evidence="1">Uncharacterized protein</fullName>
    </submittedName>
</protein>
<dbReference type="EMBL" id="LLXL01001569">
    <property type="protein sequence ID" value="PKK63804.1"/>
    <property type="molecule type" value="Genomic_DNA"/>
</dbReference>
<name>A0A2N1MQ90_9GLOM</name>
<proteinExistence type="predicted"/>
<sequence>MMGDFTQSDTSQPQFTIVDSLGNNLTPIVINGTTCFDIMESRGYNIQLERSSFLHAKNTDPTMYSSFFDRAIMRGEKRKISNKSMQEVNVNWILNSQEPTPIAFFHLTLRN</sequence>
<reference evidence="1 2" key="2">
    <citation type="submission" date="2017-10" db="EMBL/GenBank/DDBJ databases">
        <title>Extensive intraspecific genome diversity in a model arbuscular mycorrhizal fungus.</title>
        <authorList>
            <person name="Chen E.C.H."/>
            <person name="Morin E."/>
            <person name="Baudet D."/>
            <person name="Noel J."/>
            <person name="Ndikumana S."/>
            <person name="Charron P."/>
            <person name="St-Onge C."/>
            <person name="Giorgi J."/>
            <person name="Grigoriev I.V."/>
            <person name="Roux C."/>
            <person name="Martin F.M."/>
            <person name="Corradi N."/>
        </authorList>
    </citation>
    <scope>NUCLEOTIDE SEQUENCE [LARGE SCALE GENOMIC DNA]</scope>
    <source>
        <strain evidence="1 2">C2</strain>
    </source>
</reference>
<reference evidence="1 2" key="1">
    <citation type="submission" date="2016-04" db="EMBL/GenBank/DDBJ databases">
        <title>Genome analyses suggest a sexual origin of heterokaryosis in a supposedly ancient asexual fungus.</title>
        <authorList>
            <person name="Ropars J."/>
            <person name="Sedzielewska K."/>
            <person name="Noel J."/>
            <person name="Charron P."/>
            <person name="Farinelli L."/>
            <person name="Marton T."/>
            <person name="Kruger M."/>
            <person name="Pelin A."/>
            <person name="Brachmann A."/>
            <person name="Corradi N."/>
        </authorList>
    </citation>
    <scope>NUCLEOTIDE SEQUENCE [LARGE SCALE GENOMIC DNA]</scope>
    <source>
        <strain evidence="1 2">C2</strain>
    </source>
</reference>
<organism evidence="1 2">
    <name type="scientific">Rhizophagus irregularis</name>
    <dbReference type="NCBI Taxonomy" id="588596"/>
    <lineage>
        <taxon>Eukaryota</taxon>
        <taxon>Fungi</taxon>
        <taxon>Fungi incertae sedis</taxon>
        <taxon>Mucoromycota</taxon>
        <taxon>Glomeromycotina</taxon>
        <taxon>Glomeromycetes</taxon>
        <taxon>Glomerales</taxon>
        <taxon>Glomeraceae</taxon>
        <taxon>Rhizophagus</taxon>
    </lineage>
</organism>
<dbReference type="Proteomes" id="UP000233469">
    <property type="component" value="Unassembled WGS sequence"/>
</dbReference>
<accession>A0A2N1MQ90</accession>
<comment type="caution">
    <text evidence="1">The sequence shown here is derived from an EMBL/GenBank/DDBJ whole genome shotgun (WGS) entry which is preliminary data.</text>
</comment>
<dbReference type="AlphaFoldDB" id="A0A2N1MQ90"/>
<dbReference type="VEuPathDB" id="FungiDB:FUN_007314"/>
<gene>
    <name evidence="1" type="ORF">RhiirC2_126457</name>
</gene>